<comment type="similarity">
    <text evidence="1">Belongs to the complex I 24 kDa subunit family.</text>
</comment>
<keyword evidence="5" id="KW-0411">Iron-sulfur</keyword>
<evidence type="ECO:0000313" key="8">
    <source>
        <dbReference type="Proteomes" id="UP000812440"/>
    </source>
</evidence>
<comment type="cofactor">
    <cofactor evidence="6">
        <name>[2Fe-2S] cluster</name>
        <dbReference type="ChEBI" id="CHEBI:190135"/>
    </cofactor>
</comment>
<dbReference type="GO" id="GO:0003954">
    <property type="term" value="F:NADH dehydrogenase activity"/>
    <property type="evidence" value="ECO:0007669"/>
    <property type="project" value="TreeGrafter"/>
</dbReference>
<dbReference type="InterPro" id="IPR036249">
    <property type="entry name" value="Thioredoxin-like_sf"/>
</dbReference>
<gene>
    <name evidence="7" type="ORF">GDO86_010449</name>
</gene>
<evidence type="ECO:0000256" key="4">
    <source>
        <dbReference type="ARBA" id="ARBA00023004"/>
    </source>
</evidence>
<keyword evidence="4" id="KW-0408">Iron</keyword>
<organism evidence="7 8">
    <name type="scientific">Hymenochirus boettgeri</name>
    <name type="common">Congo dwarf clawed frog</name>
    <dbReference type="NCBI Taxonomy" id="247094"/>
    <lineage>
        <taxon>Eukaryota</taxon>
        <taxon>Metazoa</taxon>
        <taxon>Chordata</taxon>
        <taxon>Craniata</taxon>
        <taxon>Vertebrata</taxon>
        <taxon>Euteleostomi</taxon>
        <taxon>Amphibia</taxon>
        <taxon>Batrachia</taxon>
        <taxon>Anura</taxon>
        <taxon>Pipoidea</taxon>
        <taxon>Pipidae</taxon>
        <taxon>Pipinae</taxon>
        <taxon>Hymenochirus</taxon>
    </lineage>
</organism>
<keyword evidence="2" id="KW-0001">2Fe-2S</keyword>
<keyword evidence="8" id="KW-1185">Reference proteome</keyword>
<keyword evidence="3" id="KW-0479">Metal-binding</keyword>
<dbReference type="GO" id="GO:0005739">
    <property type="term" value="C:mitochondrion"/>
    <property type="evidence" value="ECO:0007669"/>
    <property type="project" value="GOC"/>
</dbReference>
<reference evidence="7" key="1">
    <citation type="thesis" date="2020" institute="ProQuest LLC" country="789 East Eisenhower Parkway, Ann Arbor, MI, USA">
        <title>Comparative Genomics and Chromosome Evolution.</title>
        <authorList>
            <person name="Mudd A.B."/>
        </authorList>
    </citation>
    <scope>NUCLEOTIDE SEQUENCE</scope>
    <source>
        <strain evidence="7">Female2</strain>
        <tissue evidence="7">Blood</tissue>
    </source>
</reference>
<evidence type="ECO:0000256" key="5">
    <source>
        <dbReference type="ARBA" id="ARBA00023014"/>
    </source>
</evidence>
<dbReference type="PANTHER" id="PTHR10371">
    <property type="entry name" value="NADH DEHYDROGENASE UBIQUINONE FLAVOPROTEIN 2, MITOCHONDRIAL"/>
    <property type="match status" value="1"/>
</dbReference>
<name>A0A8T2JK91_9PIPI</name>
<protein>
    <submittedName>
        <fullName evidence="7">Uncharacterized protein</fullName>
    </submittedName>
</protein>
<dbReference type="OrthoDB" id="10254187at2759"/>
<dbReference type="GO" id="GO:0046872">
    <property type="term" value="F:metal ion binding"/>
    <property type="evidence" value="ECO:0007669"/>
    <property type="project" value="UniProtKB-KW"/>
</dbReference>
<proteinExistence type="inferred from homology"/>
<dbReference type="AlphaFoldDB" id="A0A8T2JK91"/>
<feature type="non-terminal residue" evidence="7">
    <location>
        <position position="94"/>
    </location>
</feature>
<dbReference type="SUPFAM" id="SSF52833">
    <property type="entry name" value="Thioredoxin-like"/>
    <property type="match status" value="1"/>
</dbReference>
<dbReference type="PANTHER" id="PTHR10371:SF3">
    <property type="entry name" value="NADH DEHYDROGENASE [UBIQUINONE] FLAVOPROTEIN 2, MITOCHONDRIAL"/>
    <property type="match status" value="1"/>
</dbReference>
<evidence type="ECO:0000256" key="6">
    <source>
        <dbReference type="ARBA" id="ARBA00034078"/>
    </source>
</evidence>
<dbReference type="Pfam" id="PF01257">
    <property type="entry name" value="2Fe-2S_thioredx"/>
    <property type="match status" value="1"/>
</dbReference>
<dbReference type="EMBL" id="JAACNH010000004">
    <property type="protein sequence ID" value="KAG8445675.1"/>
    <property type="molecule type" value="Genomic_DNA"/>
</dbReference>
<comment type="caution">
    <text evidence="7">The sequence shown here is derived from an EMBL/GenBank/DDBJ whole genome shotgun (WGS) entry which is preliminary data.</text>
</comment>
<dbReference type="Proteomes" id="UP000812440">
    <property type="component" value="Chromosome 5"/>
</dbReference>
<evidence type="ECO:0000256" key="2">
    <source>
        <dbReference type="ARBA" id="ARBA00022714"/>
    </source>
</evidence>
<evidence type="ECO:0000256" key="1">
    <source>
        <dbReference type="ARBA" id="ARBA00010643"/>
    </source>
</evidence>
<evidence type="ECO:0000313" key="7">
    <source>
        <dbReference type="EMBL" id="KAG8445675.1"/>
    </source>
</evidence>
<dbReference type="GO" id="GO:0051537">
    <property type="term" value="F:2 iron, 2 sulfur cluster binding"/>
    <property type="evidence" value="ECO:0007669"/>
    <property type="project" value="UniProtKB-KW"/>
</dbReference>
<accession>A0A8T2JK91</accession>
<dbReference type="Gene3D" id="1.10.10.1590">
    <property type="entry name" value="NADH-quinone oxidoreductase subunit E"/>
    <property type="match status" value="1"/>
</dbReference>
<dbReference type="GO" id="GO:0006120">
    <property type="term" value="P:mitochondrial electron transport, NADH to ubiquinone"/>
    <property type="evidence" value="ECO:0007669"/>
    <property type="project" value="TreeGrafter"/>
</dbReference>
<evidence type="ECO:0000256" key="3">
    <source>
        <dbReference type="ARBA" id="ARBA00022723"/>
    </source>
</evidence>
<dbReference type="FunFam" id="1.10.10.1590:FF:000001">
    <property type="entry name" value="NADH-quinone oxidoreductase subunit E"/>
    <property type="match status" value="1"/>
</dbReference>
<dbReference type="InterPro" id="IPR041921">
    <property type="entry name" value="NuoE_N"/>
</dbReference>
<sequence>MFVCELLRAGITNSVRRYLHLSVKCSGAGGASFVHRDTLENNPDTPFDFTAENYKRIEAIIGNYPEGHKAAAVIPVLDLAQRQHGWLPISAMNK</sequence>